<keyword evidence="1" id="KW-0378">Hydrolase</keyword>
<dbReference type="Gene3D" id="3.40.50.1000">
    <property type="entry name" value="HAD superfamily/HAD-like"/>
    <property type="match status" value="1"/>
</dbReference>
<organism evidence="1 2">
    <name type="scientific">Pseudalkalibacillus berkeleyi</name>
    <dbReference type="NCBI Taxonomy" id="1069813"/>
    <lineage>
        <taxon>Bacteria</taxon>
        <taxon>Bacillati</taxon>
        <taxon>Bacillota</taxon>
        <taxon>Bacilli</taxon>
        <taxon>Bacillales</taxon>
        <taxon>Fictibacillaceae</taxon>
        <taxon>Pseudalkalibacillus</taxon>
    </lineage>
</organism>
<gene>
    <name evidence="1" type="ORF">L2716_16085</name>
</gene>
<dbReference type="GO" id="GO:0016787">
    <property type="term" value="F:hydrolase activity"/>
    <property type="evidence" value="ECO:0007669"/>
    <property type="project" value="UniProtKB-KW"/>
</dbReference>
<dbReference type="InterPro" id="IPR013954">
    <property type="entry name" value="PNK3P"/>
</dbReference>
<sequence>MEDYPDEQWSHVSHPQFKDGAIETLQEVQSKGYEIIIITNQYLINEGFITFERYESITKQMIDVLQRNGIHIKDIFYCPHRRDEGCNCLKPNTGMVDQEVKQINKILRII</sequence>
<evidence type="ECO:0000313" key="1">
    <source>
        <dbReference type="EMBL" id="MCF6139256.1"/>
    </source>
</evidence>
<protein>
    <submittedName>
        <fullName evidence="1">HAD-IIIA family hydrolase</fullName>
    </submittedName>
</protein>
<dbReference type="InterPro" id="IPR006549">
    <property type="entry name" value="HAD-SF_hydro_IIIA"/>
</dbReference>
<dbReference type="PANTHER" id="PTHR42891">
    <property type="entry name" value="D-GLYCERO-BETA-D-MANNO-HEPTOSE-1,7-BISPHOSPHATE 7-PHOSPHATASE"/>
    <property type="match status" value="1"/>
</dbReference>
<dbReference type="InterPro" id="IPR036412">
    <property type="entry name" value="HAD-like_sf"/>
</dbReference>
<keyword evidence="2" id="KW-1185">Reference proteome</keyword>
<comment type="caution">
    <text evidence="1">The sequence shown here is derived from an EMBL/GenBank/DDBJ whole genome shotgun (WGS) entry which is preliminary data.</text>
</comment>
<reference evidence="1 2" key="1">
    <citation type="submission" date="2022-01" db="EMBL/GenBank/DDBJ databases">
        <title>Alkalihalobacillus sp. EGI L200015, a novel bacterium isolated from a salt lake sediment.</title>
        <authorList>
            <person name="Gao L."/>
            <person name="Fang B.-Z."/>
            <person name="Li W.-J."/>
        </authorList>
    </citation>
    <scope>NUCLEOTIDE SEQUENCE [LARGE SCALE GENOMIC DNA]</scope>
    <source>
        <strain evidence="1 2">KCTC 12718</strain>
    </source>
</reference>
<evidence type="ECO:0000313" key="2">
    <source>
        <dbReference type="Proteomes" id="UP001649381"/>
    </source>
</evidence>
<dbReference type="PANTHER" id="PTHR42891:SF1">
    <property type="entry name" value="D-GLYCERO-BETA-D-MANNO-HEPTOSE-1,7-BISPHOSPHATE 7-PHOSPHATASE"/>
    <property type="match status" value="1"/>
</dbReference>
<dbReference type="SUPFAM" id="SSF56784">
    <property type="entry name" value="HAD-like"/>
    <property type="match status" value="1"/>
</dbReference>
<dbReference type="InterPro" id="IPR023214">
    <property type="entry name" value="HAD_sf"/>
</dbReference>
<proteinExistence type="predicted"/>
<dbReference type="Proteomes" id="UP001649381">
    <property type="component" value="Unassembled WGS sequence"/>
</dbReference>
<dbReference type="InterPro" id="IPR004446">
    <property type="entry name" value="Heptose_bisP_phosphatase"/>
</dbReference>
<accession>A0ABS9H598</accession>
<name>A0ABS9H598_9BACL</name>
<dbReference type="NCBIfam" id="TIGR01662">
    <property type="entry name" value="HAD-SF-IIIA"/>
    <property type="match status" value="1"/>
</dbReference>
<dbReference type="EMBL" id="JAKIJS010000002">
    <property type="protein sequence ID" value="MCF6139256.1"/>
    <property type="molecule type" value="Genomic_DNA"/>
</dbReference>
<dbReference type="Pfam" id="PF08645">
    <property type="entry name" value="PNK3P"/>
    <property type="match status" value="1"/>
</dbReference>